<keyword evidence="1 8" id="KW-0639">Primosome</keyword>
<feature type="binding site" evidence="8">
    <location>
        <position position="356"/>
    </location>
    <ligand>
        <name>Zn(2+)</name>
        <dbReference type="ChEBI" id="CHEBI:29105"/>
        <label>1</label>
    </ligand>
</feature>
<dbReference type="PANTHER" id="PTHR30580:SF0">
    <property type="entry name" value="PRIMOSOMAL PROTEIN N"/>
    <property type="match status" value="1"/>
</dbReference>
<dbReference type="Pfam" id="PF17764">
    <property type="entry name" value="PriA_3primeBD"/>
    <property type="match status" value="1"/>
</dbReference>
<keyword evidence="6 8" id="KW-0067">ATP-binding</keyword>
<dbReference type="GO" id="GO:1990077">
    <property type="term" value="C:primosome complex"/>
    <property type="evidence" value="ECO:0007669"/>
    <property type="project" value="UniProtKB-UniRule"/>
</dbReference>
<dbReference type="GO" id="GO:0006269">
    <property type="term" value="P:DNA replication, synthesis of primer"/>
    <property type="evidence" value="ECO:0007669"/>
    <property type="project" value="UniProtKB-KW"/>
</dbReference>
<dbReference type="InterPro" id="IPR005259">
    <property type="entry name" value="PriA"/>
</dbReference>
<dbReference type="InterPro" id="IPR027417">
    <property type="entry name" value="P-loop_NTPase"/>
</dbReference>
<keyword evidence="2 8" id="KW-0235">DNA replication</keyword>
<proteinExistence type="inferred from homology"/>
<dbReference type="STRING" id="86166.TAGGR_2323"/>
<comment type="function">
    <text evidence="8">Initiates the restart of stalled replication forks, which reloads the replicative helicase on sites other than the origin of replication. Recognizes and binds to abandoned replication forks and remodels them to uncover a helicase loading site. Promotes assembly of the primosome at these replication forks.</text>
</comment>
<keyword evidence="5 8" id="KW-0862">Zinc</keyword>
<evidence type="ECO:0000256" key="8">
    <source>
        <dbReference type="HAMAP-Rule" id="MF_00983"/>
    </source>
</evidence>
<dbReference type="HAMAP" id="MF_00983">
    <property type="entry name" value="PriA"/>
    <property type="match status" value="1"/>
</dbReference>
<evidence type="ECO:0000256" key="2">
    <source>
        <dbReference type="ARBA" id="ARBA00022705"/>
    </source>
</evidence>
<dbReference type="InterPro" id="IPR041222">
    <property type="entry name" value="PriA_3primeBD"/>
</dbReference>
<organism evidence="10 11">
    <name type="scientific">Thermodesulfovibrio aggregans</name>
    <dbReference type="NCBI Taxonomy" id="86166"/>
    <lineage>
        <taxon>Bacteria</taxon>
        <taxon>Pseudomonadati</taxon>
        <taxon>Nitrospirota</taxon>
        <taxon>Thermodesulfovibrionia</taxon>
        <taxon>Thermodesulfovibrionales</taxon>
        <taxon>Thermodesulfovibrionaceae</taxon>
        <taxon>Thermodesulfovibrio</taxon>
    </lineage>
</organism>
<dbReference type="Gene3D" id="3.40.50.300">
    <property type="entry name" value="P-loop containing nucleotide triphosphate hydrolases"/>
    <property type="match status" value="1"/>
</dbReference>
<keyword evidence="4 8" id="KW-0547">Nucleotide-binding</keyword>
<evidence type="ECO:0000256" key="1">
    <source>
        <dbReference type="ARBA" id="ARBA00022515"/>
    </source>
</evidence>
<evidence type="ECO:0000256" key="7">
    <source>
        <dbReference type="ARBA" id="ARBA00023125"/>
    </source>
</evidence>
<comment type="subunit">
    <text evidence="8">Component of the replication restart primosome.</text>
</comment>
<dbReference type="InterPro" id="IPR042115">
    <property type="entry name" value="PriA_3primeBD_sf"/>
</dbReference>
<dbReference type="GO" id="GO:0008270">
    <property type="term" value="F:zinc ion binding"/>
    <property type="evidence" value="ECO:0007669"/>
    <property type="project" value="UniProtKB-UniRule"/>
</dbReference>
<protein>
    <recommendedName>
        <fullName evidence="8">Probable replication restart protein PriA</fullName>
    </recommendedName>
    <alternativeName>
        <fullName evidence="8">Putative ATP-dependent DNA helicase PriA</fullName>
    </alternativeName>
</protein>
<comment type="similarity">
    <text evidence="8">Belongs to the helicase family. PriA subfamily.</text>
</comment>
<comment type="caution">
    <text evidence="10">The sequence shown here is derived from an EMBL/GenBank/DDBJ whole genome shotgun (WGS) entry which is preliminary data.</text>
</comment>
<accession>A0A0U9IAT3</accession>
<evidence type="ECO:0000313" key="11">
    <source>
        <dbReference type="Proteomes" id="UP000054976"/>
    </source>
</evidence>
<dbReference type="GO" id="GO:0043138">
    <property type="term" value="F:3'-5' DNA helicase activity"/>
    <property type="evidence" value="ECO:0007669"/>
    <property type="project" value="TreeGrafter"/>
</dbReference>
<evidence type="ECO:0000256" key="6">
    <source>
        <dbReference type="ARBA" id="ARBA00022840"/>
    </source>
</evidence>
<dbReference type="GO" id="GO:0005524">
    <property type="term" value="F:ATP binding"/>
    <property type="evidence" value="ECO:0007669"/>
    <property type="project" value="UniProtKB-UniRule"/>
</dbReference>
<feature type="binding site" evidence="8">
    <location>
        <position position="380"/>
    </location>
    <ligand>
        <name>Zn(2+)</name>
        <dbReference type="ChEBI" id="CHEBI:29105"/>
        <label>2</label>
    </ligand>
</feature>
<feature type="binding site" evidence="8">
    <location>
        <position position="396"/>
    </location>
    <ligand>
        <name>Zn(2+)</name>
        <dbReference type="ChEBI" id="CHEBI:29105"/>
        <label>1</label>
    </ligand>
</feature>
<keyword evidence="11" id="KW-1185">Reference proteome</keyword>
<sequence length="620" mass="71937">MPYFDVSIPLKLKTLTYCYDEDIDLKGYAVKVPLKNKVVEGIVINKTEKPENLVQIREIQQIIGKAYEEKFIDFLKWMSFHYVSEIGSVLRATFFEEIMKILKEIKIKKSSRKIKESIPFQLKDYSLNNETLSKIIEIATKGIFKTFLVHCPNFLYEMKLMVETVKGVSSLDGAVLLIVPEKRDAQRLYSSIKELDSRVVLLHSEMPRSEILYSIKEIIENRVKIIVGTRFAVFAPVKKLSLIMVSQESQWVYKEEQSPRYHARDCAVMRGFIEGCPVILTDFMPSTTSYFNTLIGKYEFIDDFNRLKHPEIKILRQPYQYIFHPETLLYLKLYHKEGILISCPRSGYSLLRCGDCGEVIKCEKCGISMTFQKSTKKMECFRCGFSMTVPELCPNCSGVSVYPVGVGIERVKEELKNIFSDKQTEIKDIEIETEEFQGIWVGKPERAKKGILSVFKGVVVVDFDFFFFIPDYRILEKAFAKVLLLSQMIKENGTMFIQTRNPGNEFFKFIRSYNFRDFYLYELKHRQETGFPPFTRLIKLAVKLKKTASVVSIDKIKNFLKSKVSGELLGPLKNEDEFVFILRSRDKKKLIDELNKAVIELNTFKGISFKVEVDPVNLKI</sequence>
<evidence type="ECO:0000256" key="3">
    <source>
        <dbReference type="ARBA" id="ARBA00022723"/>
    </source>
</evidence>
<reference evidence="11" key="1">
    <citation type="submission" date="2016-01" db="EMBL/GenBank/DDBJ databases">
        <title>Draft genome sequence of Thermodesulfovibrio aggregans strain TGE-P1.</title>
        <authorList>
            <person name="Sekiguchi Y."/>
            <person name="Ohashi A."/>
            <person name="Matsuura N."/>
            <person name="Tourlousse M.D."/>
        </authorList>
    </citation>
    <scope>NUCLEOTIDE SEQUENCE [LARGE SCALE GENOMIC DNA]</scope>
    <source>
        <strain evidence="11">TGE-P1</strain>
    </source>
</reference>
<dbReference type="EMBL" id="BCNO01000002">
    <property type="protein sequence ID" value="GAQ95430.1"/>
    <property type="molecule type" value="Genomic_DNA"/>
</dbReference>
<feature type="binding site" evidence="8">
    <location>
        <position position="393"/>
    </location>
    <ligand>
        <name>Zn(2+)</name>
        <dbReference type="ChEBI" id="CHEBI:29105"/>
        <label>1</label>
    </ligand>
</feature>
<keyword evidence="3 8" id="KW-0479">Metal-binding</keyword>
<evidence type="ECO:0000256" key="5">
    <source>
        <dbReference type="ARBA" id="ARBA00022833"/>
    </source>
</evidence>
<name>A0A0U9IAT3_9BACT</name>
<comment type="caution">
    <text evidence="8">As this protein does not have any detectable helicase domains, it probably does not have helicase activity.</text>
</comment>
<gene>
    <name evidence="8" type="primary">priA</name>
    <name evidence="10" type="ORF">TAGGR_2323</name>
</gene>
<feature type="domain" description="Primosomal protein N' 3' DNA-binding" evidence="9">
    <location>
        <begin position="8"/>
        <end position="92"/>
    </location>
</feature>
<keyword evidence="7 8" id="KW-0238">DNA-binding</keyword>
<dbReference type="GO" id="GO:0003677">
    <property type="term" value="F:DNA binding"/>
    <property type="evidence" value="ECO:0007669"/>
    <property type="project" value="UniProtKB-UniRule"/>
</dbReference>
<feature type="binding site" evidence="8">
    <location>
        <position position="353"/>
    </location>
    <ligand>
        <name>Zn(2+)</name>
        <dbReference type="ChEBI" id="CHEBI:29105"/>
        <label>1</label>
    </ligand>
</feature>
<evidence type="ECO:0000313" key="10">
    <source>
        <dbReference type="EMBL" id="GAQ95430.1"/>
    </source>
</evidence>
<feature type="binding site" evidence="8">
    <location>
        <position position="362"/>
    </location>
    <ligand>
        <name>Zn(2+)</name>
        <dbReference type="ChEBI" id="CHEBI:29105"/>
        <label>2</label>
    </ligand>
</feature>
<dbReference type="GO" id="GO:0006270">
    <property type="term" value="P:DNA replication initiation"/>
    <property type="evidence" value="ECO:0007669"/>
    <property type="project" value="TreeGrafter"/>
</dbReference>
<dbReference type="RefSeq" id="WP_059176864.1">
    <property type="nucleotide sequence ID" value="NZ_BCNO01000002.1"/>
</dbReference>
<comment type="cofactor">
    <cofactor evidence="8">
        <name>Zn(2+)</name>
        <dbReference type="ChEBI" id="CHEBI:29105"/>
    </cofactor>
    <text evidence="8">Binds 2 zinc ions per subunit.</text>
</comment>
<dbReference type="GO" id="GO:0006302">
    <property type="term" value="P:double-strand break repair"/>
    <property type="evidence" value="ECO:0007669"/>
    <property type="project" value="InterPro"/>
</dbReference>
<dbReference type="GO" id="GO:0006310">
    <property type="term" value="P:DNA recombination"/>
    <property type="evidence" value="ECO:0007669"/>
    <property type="project" value="InterPro"/>
</dbReference>
<dbReference type="AlphaFoldDB" id="A0A0U9IAT3"/>
<dbReference type="OrthoDB" id="9759544at2"/>
<dbReference type="Gene3D" id="3.40.1440.60">
    <property type="entry name" value="PriA, 3(prime) DNA-binding domain"/>
    <property type="match status" value="1"/>
</dbReference>
<evidence type="ECO:0000259" key="9">
    <source>
        <dbReference type="Pfam" id="PF17764"/>
    </source>
</evidence>
<dbReference type="Proteomes" id="UP000054976">
    <property type="component" value="Unassembled WGS sequence"/>
</dbReference>
<evidence type="ECO:0000256" key="4">
    <source>
        <dbReference type="ARBA" id="ARBA00022741"/>
    </source>
</evidence>
<dbReference type="SUPFAM" id="SSF52540">
    <property type="entry name" value="P-loop containing nucleoside triphosphate hydrolases"/>
    <property type="match status" value="1"/>
</dbReference>
<dbReference type="PANTHER" id="PTHR30580">
    <property type="entry name" value="PRIMOSOMAL PROTEIN N"/>
    <property type="match status" value="1"/>
</dbReference>
<feature type="binding site" evidence="8">
    <location>
        <position position="383"/>
    </location>
    <ligand>
        <name>Zn(2+)</name>
        <dbReference type="ChEBI" id="CHEBI:29105"/>
        <label>2</label>
    </ligand>
</feature>
<feature type="binding site" evidence="8">
    <location>
        <position position="365"/>
    </location>
    <ligand>
        <name>Zn(2+)</name>
        <dbReference type="ChEBI" id="CHEBI:29105"/>
        <label>2</label>
    </ligand>
</feature>